<comment type="caution">
    <text evidence="2">The sequence shown here is derived from an EMBL/GenBank/DDBJ whole genome shotgun (WGS) entry which is preliminary data.</text>
</comment>
<dbReference type="PROSITE" id="PS50088">
    <property type="entry name" value="ANK_REPEAT"/>
    <property type="match status" value="3"/>
</dbReference>
<evidence type="ECO:0000313" key="3">
    <source>
        <dbReference type="Proteomes" id="UP001056436"/>
    </source>
</evidence>
<dbReference type="Proteomes" id="UP001056436">
    <property type="component" value="Unassembled WGS sequence"/>
</dbReference>
<feature type="repeat" description="ANK" evidence="1">
    <location>
        <begin position="1094"/>
        <end position="1119"/>
    </location>
</feature>
<dbReference type="Pfam" id="PF00023">
    <property type="entry name" value="Ank"/>
    <property type="match status" value="1"/>
</dbReference>
<dbReference type="SUPFAM" id="SSF48403">
    <property type="entry name" value="Ankyrin repeat"/>
    <property type="match status" value="1"/>
</dbReference>
<dbReference type="EMBL" id="SDAQ01000022">
    <property type="protein sequence ID" value="KAI3554643.1"/>
    <property type="molecule type" value="Genomic_DNA"/>
</dbReference>
<keyword evidence="1" id="KW-0040">ANK repeat</keyword>
<dbReference type="InterPro" id="IPR002110">
    <property type="entry name" value="Ankyrin_rpt"/>
</dbReference>
<protein>
    <submittedName>
        <fullName evidence="2">NACHT domain-containing protein</fullName>
    </submittedName>
</protein>
<sequence length="1261" mass="141312">MENISTAVATVGKLKPEIRLAQTISEFSVSLKRHQDDSHIRFKNLQTRSPPTAMEVLQLTEEINRDGAHRHRSWRPNATRLVTVLERIRQFAPIGDVLVGGAQNLLASGVWATVRMTLETQAYMCEYVIVFIRICKKITIDAHKSFASHLATSFTSTFDSVFKPLEDDLLSWGQLIENRVAVLVAKANVESNSSSIERFSRFQVMISRDAAHRDRETRAHRLFEALAPNQKEFESIWTRERKKGTSSWILNDKSYQEWLGTKTSATLWLQDHNILGSIVHQVLRNSSLARFLDNFLDEHEMKHQVFHAEFCIDLLLSITPPVWQCVLVLDGLDEAPLEEVESVLGQLHRLMQFRRVKLCCSSRPTSGCKSVAASSIGITQTISFESVDRSEDLESYISAEVENWKLIRPISSRLEQLVKEQLLVRSQGMFLWLSLQIEAICPKYTRELRSESEILDIINNLPRNLPQAFDQAILRIPDMKYGSRVFQLIASADPCLSLDELRVALNVQPGSSIWSSSTLHPSGFTLASTYGGSLLEIDEEDSCIRFIHHSVLLHLVQAPALPAASPYHFHLHQAEFELGAICVTYLNYGVFENSMSHAQNVSFDKIPGTVANSILSPNALTRRLISLMSLDRRARASNVDLERLNYDLHQYRSEIQDDIHLFLPYASKHWLRLTKCFSEAIDPLIYSLWENLVSGSVSSASSSLPWSPGSVAGATKWSLYNRHGPLFRHLLGSSDAVVVKEVLRITLTVIKQYKVDLETATAEAYPIISRLNELHHHYLRHEFFLSGEDAGLLVPTYLLHMGLDVPVLNSLVEMECLPFGTGDKYCQFKDPVAVEMALGTIARHGIPRVLLFLQQESQEEAERDRCIKSALLLAHYLPSIDTTLSNGSTILHTAIKHGFEDLAETLLKDRGADPDGARLQGISSPLQLCLQKKFRHLAVILTQMGADIIATPDNGLPPFFLAMGLRDLRLFDAMWHGNPHRSSRQYGPKKETAFQFACRVYCDPISKDYPDISDALDNILAKDPDVNRPNGDGETPLMITAMTGNLELMVRLLDQGADPTLAGVNGATPLHLAVGDTVAKLLKVGVDPNKVTPDGVSPLMVASLLGDIAAVKILIHGGALRFQAVAGAGPLSEGGKALFRMSKRCPRFYDAESSTRNATVDKIEAGDTALSLAIARLEFMTGDKEQISRLRQIVKDTVNKDDQKKVRAKVTHITERWDDFETIVLELLSRKHGAVLWPEREAITRRYRHTHCWQTILVATR</sequence>
<feature type="repeat" description="ANK" evidence="1">
    <location>
        <begin position="886"/>
        <end position="919"/>
    </location>
</feature>
<dbReference type="InterPro" id="IPR036770">
    <property type="entry name" value="Ankyrin_rpt-contain_sf"/>
</dbReference>
<dbReference type="PANTHER" id="PTHR10039">
    <property type="entry name" value="AMELOGENIN"/>
    <property type="match status" value="1"/>
</dbReference>
<reference evidence="2" key="1">
    <citation type="submission" date="2019-01" db="EMBL/GenBank/DDBJ databases">
        <title>Colletotrichum abscissum LGMF1257.</title>
        <authorList>
            <person name="Baroncelli R."/>
        </authorList>
    </citation>
    <scope>NUCLEOTIDE SEQUENCE</scope>
    <source>
        <strain evidence="2">Ca142</strain>
    </source>
</reference>
<proteinExistence type="predicted"/>
<feature type="repeat" description="ANK" evidence="1">
    <location>
        <begin position="1032"/>
        <end position="1064"/>
    </location>
</feature>
<evidence type="ECO:0000313" key="2">
    <source>
        <dbReference type="EMBL" id="KAI3554643.1"/>
    </source>
</evidence>
<dbReference type="PROSITE" id="PS50297">
    <property type="entry name" value="ANK_REP_REGION"/>
    <property type="match status" value="2"/>
</dbReference>
<keyword evidence="3" id="KW-1185">Reference proteome</keyword>
<dbReference type="OrthoDB" id="7464126at2759"/>
<dbReference type="Pfam" id="PF12796">
    <property type="entry name" value="Ank_2"/>
    <property type="match status" value="1"/>
</dbReference>
<organism evidence="2 3">
    <name type="scientific">Colletotrichum abscissum</name>
    <dbReference type="NCBI Taxonomy" id="1671311"/>
    <lineage>
        <taxon>Eukaryota</taxon>
        <taxon>Fungi</taxon>
        <taxon>Dikarya</taxon>
        <taxon>Ascomycota</taxon>
        <taxon>Pezizomycotina</taxon>
        <taxon>Sordariomycetes</taxon>
        <taxon>Hypocreomycetidae</taxon>
        <taxon>Glomerellales</taxon>
        <taxon>Glomerellaceae</taxon>
        <taxon>Colletotrichum</taxon>
        <taxon>Colletotrichum acutatum species complex</taxon>
    </lineage>
</organism>
<dbReference type="PANTHER" id="PTHR10039:SF10">
    <property type="entry name" value="NACHT DOMAIN-CONTAINING PROTEIN"/>
    <property type="match status" value="1"/>
</dbReference>
<accession>A0A9Q0B662</accession>
<dbReference type="SMART" id="SM00248">
    <property type="entry name" value="ANK"/>
    <property type="match status" value="6"/>
</dbReference>
<evidence type="ECO:0000256" key="1">
    <source>
        <dbReference type="PROSITE-ProRule" id="PRU00023"/>
    </source>
</evidence>
<dbReference type="AlphaFoldDB" id="A0A9Q0B662"/>
<gene>
    <name evidence="2" type="ORF">CABS02_05124</name>
</gene>
<name>A0A9Q0B662_9PEZI</name>
<dbReference type="Gene3D" id="1.25.40.20">
    <property type="entry name" value="Ankyrin repeat-containing domain"/>
    <property type="match status" value="2"/>
</dbReference>